<dbReference type="Pfam" id="PF08281">
    <property type="entry name" value="Sigma70_r4_2"/>
    <property type="match status" value="1"/>
</dbReference>
<gene>
    <name evidence="4" type="primary">sigJ</name>
    <name evidence="4" type="ORF">IEN85_16535</name>
</gene>
<dbReference type="GO" id="GO:0003677">
    <property type="term" value="F:DNA binding"/>
    <property type="evidence" value="ECO:0007669"/>
    <property type="project" value="InterPro"/>
</dbReference>
<dbReference type="GO" id="GO:0006352">
    <property type="term" value="P:DNA-templated transcription initiation"/>
    <property type="evidence" value="ECO:0007669"/>
    <property type="project" value="InterPro"/>
</dbReference>
<dbReference type="InterPro" id="IPR036388">
    <property type="entry name" value="WH-like_DNA-bd_sf"/>
</dbReference>
<dbReference type="Gene3D" id="1.10.1740.10">
    <property type="match status" value="1"/>
</dbReference>
<dbReference type="EMBL" id="JACYFG010000040">
    <property type="protein sequence ID" value="MBD5781108.1"/>
    <property type="molecule type" value="Genomic_DNA"/>
</dbReference>
<dbReference type="InterPro" id="IPR007627">
    <property type="entry name" value="RNA_pol_sigma70_r2"/>
</dbReference>
<dbReference type="RefSeq" id="WP_191618212.1">
    <property type="nucleotide sequence ID" value="NZ_JACYFG010000040.1"/>
</dbReference>
<organism evidence="4 5">
    <name type="scientific">Pelagicoccus enzymogenes</name>
    <dbReference type="NCBI Taxonomy" id="2773457"/>
    <lineage>
        <taxon>Bacteria</taxon>
        <taxon>Pseudomonadati</taxon>
        <taxon>Verrucomicrobiota</taxon>
        <taxon>Opitutia</taxon>
        <taxon>Puniceicoccales</taxon>
        <taxon>Pelagicoccaceae</taxon>
        <taxon>Pelagicoccus</taxon>
    </lineage>
</organism>
<comment type="caution">
    <text evidence="4">The sequence shown here is derived from an EMBL/GenBank/DDBJ whole genome shotgun (WGS) entry which is preliminary data.</text>
</comment>
<proteinExistence type="predicted"/>
<dbReference type="NCBIfam" id="TIGR02937">
    <property type="entry name" value="sigma70-ECF"/>
    <property type="match status" value="1"/>
</dbReference>
<dbReference type="InterPro" id="IPR013324">
    <property type="entry name" value="RNA_pol_sigma_r3/r4-like"/>
</dbReference>
<evidence type="ECO:0000313" key="4">
    <source>
        <dbReference type="EMBL" id="MBD5781108.1"/>
    </source>
</evidence>
<accession>A0A927IIT8</accession>
<dbReference type="Proteomes" id="UP000622317">
    <property type="component" value="Unassembled WGS sequence"/>
</dbReference>
<dbReference type="PANTHER" id="PTHR30173:SF36">
    <property type="entry name" value="ECF RNA POLYMERASE SIGMA FACTOR SIGJ"/>
    <property type="match status" value="1"/>
</dbReference>
<keyword evidence="5" id="KW-1185">Reference proteome</keyword>
<comment type="subunit">
    <text evidence="1">Interacts transiently with the RNA polymerase catalytic core formed by RpoA, RpoB, RpoC and RpoZ (2 alpha, 1 beta, 1 beta' and 1 omega subunit) to form the RNA polymerase holoenzyme that can initiate transcription.</text>
</comment>
<evidence type="ECO:0000259" key="2">
    <source>
        <dbReference type="Pfam" id="PF04542"/>
    </source>
</evidence>
<dbReference type="InterPro" id="IPR052704">
    <property type="entry name" value="ECF_Sigma-70_Domain"/>
</dbReference>
<dbReference type="InterPro" id="IPR013249">
    <property type="entry name" value="RNA_pol_sigma70_r4_t2"/>
</dbReference>
<dbReference type="GO" id="GO:0016987">
    <property type="term" value="F:sigma factor activity"/>
    <property type="evidence" value="ECO:0007669"/>
    <property type="project" value="InterPro"/>
</dbReference>
<dbReference type="Gene3D" id="1.10.10.10">
    <property type="entry name" value="Winged helix-like DNA-binding domain superfamily/Winged helix DNA-binding domain"/>
    <property type="match status" value="1"/>
</dbReference>
<dbReference type="InterPro" id="IPR032710">
    <property type="entry name" value="NTF2-like_dom_sf"/>
</dbReference>
<evidence type="ECO:0000313" key="5">
    <source>
        <dbReference type="Proteomes" id="UP000622317"/>
    </source>
</evidence>
<protein>
    <submittedName>
        <fullName evidence="4">RNA polymerase sigma factor SigJ</fullName>
    </submittedName>
</protein>
<dbReference type="NCBIfam" id="NF007214">
    <property type="entry name" value="PRK09636.1"/>
    <property type="match status" value="1"/>
</dbReference>
<dbReference type="Pfam" id="PF04542">
    <property type="entry name" value="Sigma70_r2"/>
    <property type="match status" value="1"/>
</dbReference>
<dbReference type="SUPFAM" id="SSF88946">
    <property type="entry name" value="Sigma2 domain of RNA polymerase sigma factors"/>
    <property type="match status" value="1"/>
</dbReference>
<dbReference type="AlphaFoldDB" id="A0A927IIT8"/>
<name>A0A927IIT8_9BACT</name>
<dbReference type="SUPFAM" id="SSF88659">
    <property type="entry name" value="Sigma3 and sigma4 domains of RNA polymerase sigma factors"/>
    <property type="match status" value="1"/>
</dbReference>
<dbReference type="InterPro" id="IPR014284">
    <property type="entry name" value="RNA_pol_sigma-70_dom"/>
</dbReference>
<sequence>MPADSYDATIEAHRSNLEGLAYRMLGSWADAQDIAQETLVKWHRLAESVRSTIREPLAWLHTVASRLSLDRLKSAQRRRESYVGPWLPEPLLTTDETPAEAASIDDSITLALLHAMERLSPSERAAFILHDVFDYSFKAVADILQKEPATCRQLASRARKSIRSQRPAKSPVDPNSHQRLLAAFLQAASQGDAQTLEQLLAADAILYSDGGAKAKAVRKPLRSRELIVRLHVGLARKAQKSGQQNTVRFTQLNQQPAALVYTDGFLSSVFSIEIQDGKIQTLYMQRNPDKLRHLSSAVL</sequence>
<evidence type="ECO:0000259" key="3">
    <source>
        <dbReference type="Pfam" id="PF08281"/>
    </source>
</evidence>
<feature type="domain" description="RNA polymerase sigma factor 70 region 4 type 2" evidence="3">
    <location>
        <begin position="110"/>
        <end position="161"/>
    </location>
</feature>
<feature type="domain" description="RNA polymerase sigma-70 region 2" evidence="2">
    <location>
        <begin position="10"/>
        <end position="78"/>
    </location>
</feature>
<dbReference type="SUPFAM" id="SSF54427">
    <property type="entry name" value="NTF2-like"/>
    <property type="match status" value="1"/>
</dbReference>
<dbReference type="InterPro" id="IPR013325">
    <property type="entry name" value="RNA_pol_sigma_r2"/>
</dbReference>
<dbReference type="PANTHER" id="PTHR30173">
    <property type="entry name" value="SIGMA 19 FACTOR"/>
    <property type="match status" value="1"/>
</dbReference>
<evidence type="ECO:0000256" key="1">
    <source>
        <dbReference type="ARBA" id="ARBA00011344"/>
    </source>
</evidence>
<reference evidence="4" key="1">
    <citation type="submission" date="2020-09" db="EMBL/GenBank/DDBJ databases">
        <title>Pelagicoccus enzymogenes sp. nov. with an EPS production, isolated from marine sediment.</title>
        <authorList>
            <person name="Feng X."/>
        </authorList>
    </citation>
    <scope>NUCLEOTIDE SEQUENCE</scope>
    <source>
        <strain evidence="4">NFK12</strain>
    </source>
</reference>